<dbReference type="KEGG" id="vg:29124813"/>
<keyword evidence="3" id="KW-1185">Reference proteome</keyword>
<dbReference type="OrthoDB" id="1752at439488"/>
<feature type="transmembrane region" description="Helical" evidence="1">
    <location>
        <begin position="475"/>
        <end position="496"/>
    </location>
</feature>
<evidence type="ECO:0000256" key="1">
    <source>
        <dbReference type="SAM" id="Phobius"/>
    </source>
</evidence>
<name>A0A0B5KXH5_9MONO</name>
<protein>
    <submittedName>
        <fullName evidence="2">Glycoprotein</fullName>
    </submittedName>
</protein>
<keyword evidence="1" id="KW-0472">Membrane</keyword>
<evidence type="ECO:0000313" key="3">
    <source>
        <dbReference type="Proteomes" id="UP000232280"/>
    </source>
</evidence>
<keyword evidence="1" id="KW-1133">Transmembrane helix</keyword>
<dbReference type="GeneID" id="29124813"/>
<sequence length="512" mass="57534">MAPIIVFLLGLSVLDPCNAQSGLLCMRSHPLHVYKLPRVSPCRRKIREEGRITTKTPNEEAYVTDAWLVSLDTCWANSTTGFFGAHTCVQGCSEQTLDRHEALDIKNGFCPDLGLASHTKFDSFTYSQPTCQYYWMTSHTIGLYRCERARGHIIYKHGGLPHSTLSSNIPCDYMKGECRLGLGRWMFWEVDERSQDDWSYTYNNTAVCDGRRVALTSKAIGFGLKEEGCKWSGWKGTVEGVFLKWESYRVRSNRRKRSTDRRFGTLHEFLASALDTMSGTFCETMIGVVPASSLIAHSNPSVYARLLLENDNLVAEAYGDFLIIWQCQAIPIKPRNGSCYSTPRIEYWSMGEWKEGYLDATMEIRTDSPRVSCSHHSLYYAINDTAYIENGELTYPLSVTTLSFKTKDLLTAFTPNFTHVYFSPPPLDIELRDVIGIQDRLVEHARHLGASIGGTGGGHGLTNVPGFKFGFLDNFVAFLQTVGSMGGLIYIICMLLKAMRPAPRAIRFVPQG</sequence>
<evidence type="ECO:0000313" key="2">
    <source>
        <dbReference type="EMBL" id="AJG39153.1"/>
    </source>
</evidence>
<keyword evidence="1" id="KW-0812">Transmembrane</keyword>
<organism evidence="2 3">
    <name type="scientific">Wenzhou Crab Virus 1</name>
    <dbReference type="NCBI Taxonomy" id="1608091"/>
    <lineage>
        <taxon>Viruses</taxon>
        <taxon>Riboviria</taxon>
        <taxon>Orthornavirae</taxon>
        <taxon>Negarnaviricota</taxon>
        <taxon>Haploviricotina</taxon>
        <taxon>Monjiviricetes</taxon>
        <taxon>Mononegavirales</taxon>
        <taxon>Nyamiviridae</taxon>
        <taxon>Crustavirus</taxon>
        <taxon>Crustavirus wenzhouense</taxon>
    </lineage>
</organism>
<accession>A0A0B5KXH5</accession>
<dbReference type="Proteomes" id="UP000232280">
    <property type="component" value="Genome"/>
</dbReference>
<gene>
    <name evidence="2" type="primary">G</name>
</gene>
<proteinExistence type="predicted"/>
<dbReference type="RefSeq" id="YP_009304557.1">
    <property type="nucleotide sequence ID" value="NC_031275.1"/>
</dbReference>
<reference evidence="2 3" key="1">
    <citation type="journal article" date="2015" name="Elife">
        <title>Unprecedented genomic diversity of RNA viruses in arthropods reveals the ancestry of negative-sense RNA viruses.</title>
        <authorList>
            <person name="Li C.X."/>
            <person name="Shi M."/>
            <person name="Tian J.H."/>
            <person name="Lin X.D."/>
            <person name="Kang Y.J."/>
            <person name="Chen L.J."/>
            <person name="Qin X.C."/>
            <person name="Xu J."/>
            <person name="Holmes E.C."/>
            <person name="Zhang Y.Z."/>
        </authorList>
    </citation>
    <scope>NUCLEOTIDE SEQUENCE [LARGE SCALE GENOMIC DNA]</scope>
    <source>
        <strain evidence="2 3">RBX2</strain>
    </source>
</reference>
<dbReference type="EMBL" id="KM817644">
    <property type="protein sequence ID" value="AJG39153.1"/>
    <property type="molecule type" value="Viral_cRNA"/>
</dbReference>